<organism evidence="2 3">
    <name type="scientific">Kaistia dalseonensis</name>
    <dbReference type="NCBI Taxonomy" id="410840"/>
    <lineage>
        <taxon>Bacteria</taxon>
        <taxon>Pseudomonadati</taxon>
        <taxon>Pseudomonadota</taxon>
        <taxon>Alphaproteobacteria</taxon>
        <taxon>Hyphomicrobiales</taxon>
        <taxon>Kaistiaceae</taxon>
        <taxon>Kaistia</taxon>
    </lineage>
</organism>
<sequence length="99" mass="9940">MIQKTLRGRAVIALAAASLGLFGTLAPAFALSADAQTIVDQVKASNPDLKPVCSDKGQLTTAVTAAATALASAGKISADEASATAAGKEAGRYLYFHCS</sequence>
<evidence type="ECO:0000256" key="1">
    <source>
        <dbReference type="SAM" id="SignalP"/>
    </source>
</evidence>
<comment type="caution">
    <text evidence="2">The sequence shown here is derived from an EMBL/GenBank/DDBJ whole genome shotgun (WGS) entry which is preliminary data.</text>
</comment>
<proteinExistence type="predicted"/>
<feature type="chain" id="PRO_5047374927" evidence="1">
    <location>
        <begin position="31"/>
        <end position="99"/>
    </location>
</feature>
<keyword evidence="3" id="KW-1185">Reference proteome</keyword>
<dbReference type="EMBL" id="JAUSVO010000006">
    <property type="protein sequence ID" value="MDQ0439548.1"/>
    <property type="molecule type" value="Genomic_DNA"/>
</dbReference>
<dbReference type="RefSeq" id="WP_266350446.1">
    <property type="nucleotide sequence ID" value="NZ_JAPKNG010000006.1"/>
</dbReference>
<protein>
    <submittedName>
        <fullName evidence="2">Uncharacterized protein</fullName>
    </submittedName>
</protein>
<keyword evidence="1" id="KW-0732">Signal</keyword>
<reference evidence="2 3" key="1">
    <citation type="submission" date="2023-07" db="EMBL/GenBank/DDBJ databases">
        <title>Genomic Encyclopedia of Type Strains, Phase IV (KMG-IV): sequencing the most valuable type-strain genomes for metagenomic binning, comparative biology and taxonomic classification.</title>
        <authorList>
            <person name="Goeker M."/>
        </authorList>
    </citation>
    <scope>NUCLEOTIDE SEQUENCE [LARGE SCALE GENOMIC DNA]</scope>
    <source>
        <strain evidence="2 3">B6-8</strain>
    </source>
</reference>
<evidence type="ECO:0000313" key="2">
    <source>
        <dbReference type="EMBL" id="MDQ0439548.1"/>
    </source>
</evidence>
<gene>
    <name evidence="2" type="ORF">QO014_003954</name>
</gene>
<name>A0ABU0HB57_9HYPH</name>
<accession>A0ABU0HB57</accession>
<evidence type="ECO:0000313" key="3">
    <source>
        <dbReference type="Proteomes" id="UP001241603"/>
    </source>
</evidence>
<dbReference type="Proteomes" id="UP001241603">
    <property type="component" value="Unassembled WGS sequence"/>
</dbReference>
<feature type="signal peptide" evidence="1">
    <location>
        <begin position="1"/>
        <end position="30"/>
    </location>
</feature>